<evidence type="ECO:0008006" key="13">
    <source>
        <dbReference type="Google" id="ProtNLM"/>
    </source>
</evidence>
<dbReference type="CDD" id="cd11041">
    <property type="entry name" value="CYP503A1-like"/>
    <property type="match status" value="1"/>
</dbReference>
<dbReference type="AlphaFoldDB" id="A0A553HMU4"/>
<keyword evidence="5 9" id="KW-0560">Oxidoreductase</keyword>
<reference evidence="12" key="1">
    <citation type="submission" date="2019-06" db="EMBL/GenBank/DDBJ databases">
        <title>Draft genome sequence of the griseofulvin-producing fungus Xylaria cubensis strain G536.</title>
        <authorList>
            <person name="Mead M.E."/>
            <person name="Raja H.A."/>
            <person name="Steenwyk J.L."/>
            <person name="Knowles S.L."/>
            <person name="Oberlies N.H."/>
            <person name="Rokas A."/>
        </authorList>
    </citation>
    <scope>NUCLEOTIDE SEQUENCE [LARGE SCALE GENOMIC DNA]</scope>
    <source>
        <strain evidence="12">G536</strain>
    </source>
</reference>
<evidence type="ECO:0000256" key="6">
    <source>
        <dbReference type="ARBA" id="ARBA00023004"/>
    </source>
</evidence>
<keyword evidence="10" id="KW-0812">Transmembrane</keyword>
<dbReference type="GO" id="GO:0020037">
    <property type="term" value="F:heme binding"/>
    <property type="evidence" value="ECO:0007669"/>
    <property type="project" value="InterPro"/>
</dbReference>
<organism evidence="11 12">
    <name type="scientific">Xylaria flabelliformis</name>
    <dbReference type="NCBI Taxonomy" id="2512241"/>
    <lineage>
        <taxon>Eukaryota</taxon>
        <taxon>Fungi</taxon>
        <taxon>Dikarya</taxon>
        <taxon>Ascomycota</taxon>
        <taxon>Pezizomycotina</taxon>
        <taxon>Sordariomycetes</taxon>
        <taxon>Xylariomycetidae</taxon>
        <taxon>Xylariales</taxon>
        <taxon>Xylariaceae</taxon>
        <taxon>Xylaria</taxon>
    </lineage>
</organism>
<evidence type="ECO:0000313" key="12">
    <source>
        <dbReference type="Proteomes" id="UP000319160"/>
    </source>
</evidence>
<keyword evidence="7 9" id="KW-0503">Monooxygenase</keyword>
<comment type="caution">
    <text evidence="11">The sequence shown here is derived from an EMBL/GenBank/DDBJ whole genome shotgun (WGS) entry which is preliminary data.</text>
</comment>
<dbReference type="Proteomes" id="UP000319160">
    <property type="component" value="Unassembled WGS sequence"/>
</dbReference>
<evidence type="ECO:0000256" key="2">
    <source>
        <dbReference type="ARBA" id="ARBA00010617"/>
    </source>
</evidence>
<feature type="binding site" description="axial binding residue" evidence="8">
    <location>
        <position position="452"/>
    </location>
    <ligand>
        <name>heme</name>
        <dbReference type="ChEBI" id="CHEBI:30413"/>
    </ligand>
    <ligandPart>
        <name>Fe</name>
        <dbReference type="ChEBI" id="CHEBI:18248"/>
    </ligandPart>
</feature>
<dbReference type="PROSITE" id="PS00086">
    <property type="entry name" value="CYTOCHROME_P450"/>
    <property type="match status" value="1"/>
</dbReference>
<dbReference type="STRING" id="2512241.A0A553HMU4"/>
<dbReference type="Gene3D" id="1.10.630.10">
    <property type="entry name" value="Cytochrome P450"/>
    <property type="match status" value="1"/>
</dbReference>
<keyword evidence="4 8" id="KW-0479">Metal-binding</keyword>
<keyword evidence="6 8" id="KW-0408">Iron</keyword>
<dbReference type="GO" id="GO:0004497">
    <property type="term" value="F:monooxygenase activity"/>
    <property type="evidence" value="ECO:0007669"/>
    <property type="project" value="UniProtKB-KW"/>
</dbReference>
<dbReference type="SUPFAM" id="SSF48264">
    <property type="entry name" value="Cytochrome P450"/>
    <property type="match status" value="1"/>
</dbReference>
<gene>
    <name evidence="11" type="ORF">FHL15_009819</name>
</gene>
<evidence type="ECO:0000256" key="10">
    <source>
        <dbReference type="SAM" id="Phobius"/>
    </source>
</evidence>
<dbReference type="PANTHER" id="PTHR46206:SF2">
    <property type="entry name" value="CYTOCHROME P450 MONOOXYGENASE AUSG-RELATED"/>
    <property type="match status" value="1"/>
</dbReference>
<keyword evidence="10" id="KW-0472">Membrane</keyword>
<accession>A0A553HMU4</accession>
<evidence type="ECO:0000256" key="8">
    <source>
        <dbReference type="PIRSR" id="PIRSR602403-1"/>
    </source>
</evidence>
<dbReference type="OrthoDB" id="1844152at2759"/>
<evidence type="ECO:0000256" key="7">
    <source>
        <dbReference type="ARBA" id="ARBA00023033"/>
    </source>
</evidence>
<dbReference type="GO" id="GO:0016705">
    <property type="term" value="F:oxidoreductase activity, acting on paired donors, with incorporation or reduction of molecular oxygen"/>
    <property type="evidence" value="ECO:0007669"/>
    <property type="project" value="InterPro"/>
</dbReference>
<dbReference type="InterPro" id="IPR002403">
    <property type="entry name" value="Cyt_P450_E_grp-IV"/>
</dbReference>
<comment type="similarity">
    <text evidence="2 9">Belongs to the cytochrome P450 family.</text>
</comment>
<keyword evidence="10" id="KW-1133">Transmembrane helix</keyword>
<evidence type="ECO:0000256" key="1">
    <source>
        <dbReference type="ARBA" id="ARBA00001971"/>
    </source>
</evidence>
<dbReference type="Pfam" id="PF00067">
    <property type="entry name" value="p450"/>
    <property type="match status" value="1"/>
</dbReference>
<keyword evidence="3 8" id="KW-0349">Heme</keyword>
<evidence type="ECO:0000256" key="4">
    <source>
        <dbReference type="ARBA" id="ARBA00022723"/>
    </source>
</evidence>
<name>A0A553HMU4_9PEZI</name>
<keyword evidence="12" id="KW-1185">Reference proteome</keyword>
<evidence type="ECO:0000256" key="5">
    <source>
        <dbReference type="ARBA" id="ARBA00023002"/>
    </source>
</evidence>
<protein>
    <recommendedName>
        <fullName evidence="13">Cytochrome P450 monooxygenase</fullName>
    </recommendedName>
</protein>
<dbReference type="InterPro" id="IPR036396">
    <property type="entry name" value="Cyt_P450_sf"/>
</dbReference>
<dbReference type="GO" id="GO:0005506">
    <property type="term" value="F:iron ion binding"/>
    <property type="evidence" value="ECO:0007669"/>
    <property type="project" value="InterPro"/>
</dbReference>
<feature type="transmembrane region" description="Helical" evidence="10">
    <location>
        <begin position="21"/>
        <end position="39"/>
    </location>
</feature>
<evidence type="ECO:0000256" key="9">
    <source>
        <dbReference type="RuleBase" id="RU000461"/>
    </source>
</evidence>
<sequence length="515" mass="58465">MFKRRVDMEAIRNIMPEGLPMSVQVIGATILLSIVWSLFTRYQPWPAFPLISVRGLAPRKSWMFHGSEVLNEGSKTDAPFQVMTGTGPKIILPNKYADEIRNLPELNFPKAFSSDFFVGYPGFEAFRQSTKADFLLRETVRIKLTQSLGLVTSDLVDETIATIDDVFGQSEGWTTRLIREDLLDVVARVSSRVFLGAELCRNRRWLEISKTFTVDTFALSFMMRMAPAFVRPLVYLVLPHSYRLRKSVRDARKLIAPEVTKRKAAVDAARATGEKPPKVADTLGWMYDVAKGQDLDFVSGQLSLTMAAIHTTTESVCRALLDLCQYPEIVQQLRDEIIEVVSREGWAKTTLYQLRLMDSFLKESQRATPLSFMSMNRYVEEPLTLSDGTMLPKGARIAVMGDWANPAIYPEPEKFDAARFLKKRQVPGQENSWQFVTTSASNLGFGHGEHACPGRFFASNEIKIIMCNLLVKYDWRFVPDIPKPEPRIFDSTQSVRADTKIQARRRKPEIDLDVL</sequence>
<dbReference type="PANTHER" id="PTHR46206">
    <property type="entry name" value="CYTOCHROME P450"/>
    <property type="match status" value="1"/>
</dbReference>
<proteinExistence type="inferred from homology"/>
<comment type="cofactor">
    <cofactor evidence="1 8">
        <name>heme</name>
        <dbReference type="ChEBI" id="CHEBI:30413"/>
    </cofactor>
</comment>
<dbReference type="InterPro" id="IPR001128">
    <property type="entry name" value="Cyt_P450"/>
</dbReference>
<dbReference type="InterPro" id="IPR017972">
    <property type="entry name" value="Cyt_P450_CS"/>
</dbReference>
<dbReference type="EMBL" id="VFLP01000070">
    <property type="protein sequence ID" value="TRX89246.1"/>
    <property type="molecule type" value="Genomic_DNA"/>
</dbReference>
<evidence type="ECO:0000313" key="11">
    <source>
        <dbReference type="EMBL" id="TRX89246.1"/>
    </source>
</evidence>
<dbReference type="PRINTS" id="PR00465">
    <property type="entry name" value="EP450IV"/>
</dbReference>
<evidence type="ECO:0000256" key="3">
    <source>
        <dbReference type="ARBA" id="ARBA00022617"/>
    </source>
</evidence>